<dbReference type="InterPro" id="IPR023833">
    <property type="entry name" value="Signal_pept_SipW-depend-type"/>
</dbReference>
<evidence type="ECO:0008006" key="4">
    <source>
        <dbReference type="Google" id="ProtNLM"/>
    </source>
</evidence>
<protein>
    <recommendedName>
        <fullName evidence="4">SipW-cognate class signal peptide</fullName>
    </recommendedName>
</protein>
<evidence type="ECO:0000313" key="3">
    <source>
        <dbReference type="Proteomes" id="UP000017938"/>
    </source>
</evidence>
<dbReference type="STRING" id="1263015.BN580_00572"/>
<name>R6TIU2_9BACT</name>
<sequence length="261" mass="28436">MKRKIVTVCLAAVLVIIAVAGASLAYLTDTDERTNTFTVGDVDITLIEQRKGANGLESYGEGSYKLKPGKSNDGNAVSKIVTVKNNGTEDAYVWVELRIPAYLVSNEYKAEPHTNESKNALHWNSYGCFNVEYNSGNYWRLAVSDGIVDADHKVTDANMVAVEDGLWYDYEYVGTEDGGNTVVIRTKMKDVLPAGKTSLPALAQVYMDWRVTKTADGYKLPDGTEIAKDASWKIDVRAYAIQADGINGIDAAIAAFADNGK</sequence>
<dbReference type="InterPro" id="IPR022121">
    <property type="entry name" value="Peptidase_M73_camelysin"/>
</dbReference>
<evidence type="ECO:0000256" key="1">
    <source>
        <dbReference type="SAM" id="SignalP"/>
    </source>
</evidence>
<keyword evidence="1" id="KW-0732">Signal</keyword>
<feature type="chain" id="PRO_5004432308" description="SipW-cognate class signal peptide" evidence="1">
    <location>
        <begin position="26"/>
        <end position="261"/>
    </location>
</feature>
<dbReference type="AlphaFoldDB" id="R6TIU2"/>
<dbReference type="EMBL" id="CBFW010000009">
    <property type="protein sequence ID" value="CDC69619.1"/>
    <property type="molecule type" value="Genomic_DNA"/>
</dbReference>
<comment type="caution">
    <text evidence="2">The sequence shown here is derived from an EMBL/GenBank/DDBJ whole genome shotgun (WGS) entry which is preliminary data.</text>
</comment>
<dbReference type="Pfam" id="PF12389">
    <property type="entry name" value="Peptidase_M73"/>
    <property type="match status" value="1"/>
</dbReference>
<gene>
    <name evidence="2" type="ORF">BN580_00572</name>
</gene>
<accession>R6TIU2</accession>
<organism evidence="2 3">
    <name type="scientific">Candidatus Colimorpha enterica</name>
    <dbReference type="NCBI Taxonomy" id="3083063"/>
    <lineage>
        <taxon>Bacteria</taxon>
        <taxon>Pseudomonadati</taxon>
        <taxon>Bacteroidota</taxon>
        <taxon>Bacteroidia</taxon>
        <taxon>Bacteroidales</taxon>
        <taxon>Candidatus Colimorpha</taxon>
    </lineage>
</organism>
<feature type="signal peptide" evidence="1">
    <location>
        <begin position="1"/>
        <end position="25"/>
    </location>
</feature>
<reference evidence="2" key="1">
    <citation type="submission" date="2012-11" db="EMBL/GenBank/DDBJ databases">
        <title>Dependencies among metagenomic species, viruses, plasmids and units of genetic variation.</title>
        <authorList>
            <person name="Nielsen H.B."/>
            <person name="Almeida M."/>
            <person name="Juncker A.S."/>
            <person name="Rasmussen S."/>
            <person name="Li J."/>
            <person name="Sunagawa S."/>
            <person name="Plichta D."/>
            <person name="Gautier L."/>
            <person name="Le Chatelier E."/>
            <person name="Peletier E."/>
            <person name="Bonde I."/>
            <person name="Nielsen T."/>
            <person name="Manichanh C."/>
            <person name="Arumugam M."/>
            <person name="Batto J."/>
            <person name="Santos M.B.Q.D."/>
            <person name="Blom N."/>
            <person name="Borruel N."/>
            <person name="Burgdorf K.S."/>
            <person name="Boumezbeur F."/>
            <person name="Casellas F."/>
            <person name="Dore J."/>
            <person name="Guarner F."/>
            <person name="Hansen T."/>
            <person name="Hildebrand F."/>
            <person name="Kaas R.S."/>
            <person name="Kennedy S."/>
            <person name="Kristiansen K."/>
            <person name="Kultima J.R."/>
            <person name="Leonard P."/>
            <person name="Levenez F."/>
            <person name="Lund O."/>
            <person name="Moumen B."/>
            <person name="Le Paslier D."/>
            <person name="Pons N."/>
            <person name="Pedersen O."/>
            <person name="Prifti E."/>
            <person name="Qin J."/>
            <person name="Raes J."/>
            <person name="Tap J."/>
            <person name="Tims S."/>
            <person name="Ussery D.W."/>
            <person name="Yamada T."/>
            <person name="MetaHit consortium"/>
            <person name="Renault P."/>
            <person name="Sicheritz-Ponten T."/>
            <person name="Bork P."/>
            <person name="Wang J."/>
            <person name="Brunak S."/>
            <person name="Ehrlich S.D."/>
        </authorList>
    </citation>
    <scope>NUCLEOTIDE SEQUENCE [LARGE SCALE GENOMIC DNA]</scope>
</reference>
<evidence type="ECO:0000313" key="2">
    <source>
        <dbReference type="EMBL" id="CDC69619.1"/>
    </source>
</evidence>
<proteinExistence type="predicted"/>
<dbReference type="Proteomes" id="UP000017938">
    <property type="component" value="Unassembled WGS sequence"/>
</dbReference>
<dbReference type="NCBIfam" id="TIGR04088">
    <property type="entry name" value="cognate_SipW"/>
    <property type="match status" value="1"/>
</dbReference>